<sequence length="116" mass="12388">MATLTNTPASADRIRLEPVPYHHMMLDGRWWPRSTDPSAELAALVAAVGVAHGPVARLLLSAAGWSKRPHSIPAAGRTVDLAYFSDQPPSLATVICTDGDRLTLLVTPAVPDTNRP</sequence>
<name>A0A919SK85_9ACTN</name>
<dbReference type="AlphaFoldDB" id="A0A919SK85"/>
<dbReference type="EMBL" id="BOQP01000017">
    <property type="protein sequence ID" value="GIM73606.1"/>
    <property type="molecule type" value="Genomic_DNA"/>
</dbReference>
<gene>
    <name evidence="1" type="ORF">Aco04nite_36160</name>
</gene>
<evidence type="ECO:0000313" key="1">
    <source>
        <dbReference type="EMBL" id="GIM73606.1"/>
    </source>
</evidence>
<reference evidence="1" key="1">
    <citation type="submission" date="2021-03" db="EMBL/GenBank/DDBJ databases">
        <title>Whole genome shotgun sequence of Actinoplanes consettensis NBRC 14913.</title>
        <authorList>
            <person name="Komaki H."/>
            <person name="Tamura T."/>
        </authorList>
    </citation>
    <scope>NUCLEOTIDE SEQUENCE</scope>
    <source>
        <strain evidence="1">NBRC 14913</strain>
    </source>
</reference>
<proteinExistence type="predicted"/>
<comment type="caution">
    <text evidence="1">The sequence shown here is derived from an EMBL/GenBank/DDBJ whole genome shotgun (WGS) entry which is preliminary data.</text>
</comment>
<keyword evidence="2" id="KW-1185">Reference proteome</keyword>
<organism evidence="1 2">
    <name type="scientific">Winogradskya consettensis</name>
    <dbReference type="NCBI Taxonomy" id="113560"/>
    <lineage>
        <taxon>Bacteria</taxon>
        <taxon>Bacillati</taxon>
        <taxon>Actinomycetota</taxon>
        <taxon>Actinomycetes</taxon>
        <taxon>Micromonosporales</taxon>
        <taxon>Micromonosporaceae</taxon>
        <taxon>Winogradskya</taxon>
    </lineage>
</organism>
<dbReference type="InterPro" id="IPR046036">
    <property type="entry name" value="DUF5994"/>
</dbReference>
<evidence type="ECO:0000313" key="2">
    <source>
        <dbReference type="Proteomes" id="UP000680865"/>
    </source>
</evidence>
<protein>
    <submittedName>
        <fullName evidence="1">Uncharacterized protein</fullName>
    </submittedName>
</protein>
<dbReference type="Pfam" id="PF19457">
    <property type="entry name" value="DUF5994"/>
    <property type="match status" value="1"/>
</dbReference>
<accession>A0A919SK85</accession>
<dbReference type="Proteomes" id="UP000680865">
    <property type="component" value="Unassembled WGS sequence"/>
</dbReference>
<dbReference type="RefSeq" id="WP_212998379.1">
    <property type="nucleotide sequence ID" value="NZ_BAAATW010000012.1"/>
</dbReference>